<dbReference type="Proteomes" id="UP000827284">
    <property type="component" value="Unassembled WGS sequence"/>
</dbReference>
<organism evidence="1 2">
    <name type="scientific">Entomortierella parvispora</name>
    <dbReference type="NCBI Taxonomy" id="205924"/>
    <lineage>
        <taxon>Eukaryota</taxon>
        <taxon>Fungi</taxon>
        <taxon>Fungi incertae sedis</taxon>
        <taxon>Mucoromycota</taxon>
        <taxon>Mortierellomycotina</taxon>
        <taxon>Mortierellomycetes</taxon>
        <taxon>Mortierellales</taxon>
        <taxon>Mortierellaceae</taxon>
        <taxon>Entomortierella</taxon>
    </lineage>
</organism>
<evidence type="ECO:0000313" key="2">
    <source>
        <dbReference type="Proteomes" id="UP000827284"/>
    </source>
</evidence>
<dbReference type="EMBL" id="BQFW01000006">
    <property type="protein sequence ID" value="GJJ71876.1"/>
    <property type="molecule type" value="Genomic_DNA"/>
</dbReference>
<evidence type="ECO:0000313" key="1">
    <source>
        <dbReference type="EMBL" id="GJJ71876.1"/>
    </source>
</evidence>
<gene>
    <name evidence="1" type="ORF">EMPS_04233</name>
</gene>
<dbReference type="Gene3D" id="3.80.10.10">
    <property type="entry name" value="Ribonuclease Inhibitor"/>
    <property type="match status" value="1"/>
</dbReference>
<reference evidence="1" key="2">
    <citation type="journal article" date="2022" name="Microbiol. Resour. Announc.">
        <title>Whole-Genome Sequence of Entomortierella parvispora E1425, a Mucoromycotan Fungus Associated with Burkholderiaceae-Related Endosymbiotic Bacteria.</title>
        <authorList>
            <person name="Herlambang A."/>
            <person name="Guo Y."/>
            <person name="Takashima Y."/>
            <person name="Narisawa K."/>
            <person name="Ohta H."/>
            <person name="Nishizawa T."/>
        </authorList>
    </citation>
    <scope>NUCLEOTIDE SEQUENCE</scope>
    <source>
        <strain evidence="1">E1425</strain>
    </source>
</reference>
<name>A0A9P3LV70_9FUNG</name>
<proteinExistence type="predicted"/>
<comment type="caution">
    <text evidence="1">The sequence shown here is derived from an EMBL/GenBank/DDBJ whole genome shotgun (WGS) entry which is preliminary data.</text>
</comment>
<dbReference type="AlphaFoldDB" id="A0A9P3LV70"/>
<protein>
    <submittedName>
        <fullName evidence="1">Uncharacterized protein</fullName>
    </submittedName>
</protein>
<dbReference type="OrthoDB" id="333024at2759"/>
<keyword evidence="2" id="KW-1185">Reference proteome</keyword>
<accession>A0A9P3LV70</accession>
<dbReference type="InterPro" id="IPR032675">
    <property type="entry name" value="LRR_dom_sf"/>
</dbReference>
<reference evidence="1" key="1">
    <citation type="submission" date="2021-11" db="EMBL/GenBank/DDBJ databases">
        <authorList>
            <person name="Herlambang A."/>
            <person name="Guo Y."/>
            <person name="Takashima Y."/>
            <person name="Nishizawa T."/>
        </authorList>
    </citation>
    <scope>NUCLEOTIDE SEQUENCE</scope>
    <source>
        <strain evidence="1">E1425</strain>
    </source>
</reference>
<sequence>MLCDQGHITQLLVQQSLDRLVLIERKTEAILTQNYELLEFTIPRLFIVLPDKKSPWDFKNKFRTKFCLHFICECGEHTEAPGSNVRHRPHLARHEGYVVSKPTELFEKYGPLLLLMLEMLKAGTSVAANFVPALSTLRVMDGLDYVQSTIGTAATQLIKSIEYSLECVEESRPQQIKTLDGHDSKGSSSAALHDLAAYLADVEGLGGVDLRQLGSYLATKDEDNLYGNLYRMTTADGHVKWVCIDHYEAITQEYWIQKLREVVSVSGGKFDEQLGKITVILGSSLAADDFFNALRKVKGVLDLDVELSWEHQYTDLLKLKRAVSRSEIKSVSVRLRRHGHPKADHHLHEGQLYDPILDIMFLSSIQYFELRDAPKDFFEKCSPLTKHADLSHLKRLSIGARWTEGRADNHFATDIALFKSLVSKAPNLASLYLRTSVERLPAVFNAIPRHRTYQIEFNCKDFFLQFLPPLPKPRFRKNSSRDLMHLMDLFEIHGALLRRLEFSKTKLDEAVISTMVEATKNGSSLEELVVDTRDSSDGHIKNLAKVIAHSKLSKLTIALKKEQHLCILESVQWDSSGMLEVIVPLEMKKQLEDMSIIQQRVQMGLVFTVKRFLIRHPGVGPTEMMQKIWDRPKSLVSTTQWNEIGLSIGPQRQIRLGLNTQEHTAAV</sequence>